<comment type="caution">
    <text evidence="1">The sequence shown here is derived from an EMBL/GenBank/DDBJ whole genome shotgun (WGS) entry which is preliminary data.</text>
</comment>
<dbReference type="SUPFAM" id="SSF81383">
    <property type="entry name" value="F-box domain"/>
    <property type="match status" value="1"/>
</dbReference>
<dbReference type="Proteomes" id="UP001215598">
    <property type="component" value="Unassembled WGS sequence"/>
</dbReference>
<dbReference type="AlphaFoldDB" id="A0AAD7MN91"/>
<reference evidence="1" key="1">
    <citation type="submission" date="2023-03" db="EMBL/GenBank/DDBJ databases">
        <title>Massive genome expansion in bonnet fungi (Mycena s.s.) driven by repeated elements and novel gene families across ecological guilds.</title>
        <authorList>
            <consortium name="Lawrence Berkeley National Laboratory"/>
            <person name="Harder C.B."/>
            <person name="Miyauchi S."/>
            <person name="Viragh M."/>
            <person name="Kuo A."/>
            <person name="Thoen E."/>
            <person name="Andreopoulos B."/>
            <person name="Lu D."/>
            <person name="Skrede I."/>
            <person name="Drula E."/>
            <person name="Henrissat B."/>
            <person name="Morin E."/>
            <person name="Kohler A."/>
            <person name="Barry K."/>
            <person name="LaButti K."/>
            <person name="Morin E."/>
            <person name="Salamov A."/>
            <person name="Lipzen A."/>
            <person name="Mereny Z."/>
            <person name="Hegedus B."/>
            <person name="Baldrian P."/>
            <person name="Stursova M."/>
            <person name="Weitz H."/>
            <person name="Taylor A."/>
            <person name="Grigoriev I.V."/>
            <person name="Nagy L.G."/>
            <person name="Martin F."/>
            <person name="Kauserud H."/>
        </authorList>
    </citation>
    <scope>NUCLEOTIDE SEQUENCE</scope>
    <source>
        <strain evidence="1">CBHHK182m</strain>
    </source>
</reference>
<accession>A0AAD7MN91</accession>
<protein>
    <recommendedName>
        <fullName evidence="3">F-box domain-containing protein</fullName>
    </recommendedName>
</protein>
<evidence type="ECO:0000313" key="2">
    <source>
        <dbReference type="Proteomes" id="UP001215598"/>
    </source>
</evidence>
<name>A0AAD7MN91_9AGAR</name>
<organism evidence="1 2">
    <name type="scientific">Mycena metata</name>
    <dbReference type="NCBI Taxonomy" id="1033252"/>
    <lineage>
        <taxon>Eukaryota</taxon>
        <taxon>Fungi</taxon>
        <taxon>Dikarya</taxon>
        <taxon>Basidiomycota</taxon>
        <taxon>Agaricomycotina</taxon>
        <taxon>Agaricomycetes</taxon>
        <taxon>Agaricomycetidae</taxon>
        <taxon>Agaricales</taxon>
        <taxon>Marasmiineae</taxon>
        <taxon>Mycenaceae</taxon>
        <taxon>Mycena</taxon>
    </lineage>
</organism>
<evidence type="ECO:0000313" key="1">
    <source>
        <dbReference type="EMBL" id="KAJ7725197.1"/>
    </source>
</evidence>
<dbReference type="EMBL" id="JARKIB010000196">
    <property type="protein sequence ID" value="KAJ7725197.1"/>
    <property type="molecule type" value="Genomic_DNA"/>
</dbReference>
<feature type="non-terminal residue" evidence="1">
    <location>
        <position position="1"/>
    </location>
</feature>
<gene>
    <name evidence="1" type="ORF">B0H16DRAFT_1782313</name>
</gene>
<sequence length="363" mass="41447">FTAPWRVALVCKSWRKCALSDPLLWSTIRVWCWETPAAKVVERFPLVALETQLMRSGHAPLDIEFITFYRRTPAEPAVLNLFKALARESHRSEQFRFLCIEPHPEIVPPEILAILAQIRGQTKLLRSLEFNSAPLPTQFNDMFILSPQLQKVFLAFSNLMGPSSEFSVPWEQVTHLQAHFPTRLWAEILCRNEILDTPNFILPQLRRLSMRNSVSFLEFLETPQLEYLFLGHFAPSIPAFLQRSQFVTIIPTLLHLHAYLIDADSTTQLFQELKNRCSQLTSIHLAVDNTPCDYEALCDFIAAHKNTLKFASICTNSPPPAAKEKLLALRGDLLDLVVFDLDDESVDIEAVPLAHVTKDMEPM</sequence>
<dbReference type="SUPFAM" id="SSF52047">
    <property type="entry name" value="RNI-like"/>
    <property type="match status" value="1"/>
</dbReference>
<dbReference type="InterPro" id="IPR036047">
    <property type="entry name" value="F-box-like_dom_sf"/>
</dbReference>
<keyword evidence="2" id="KW-1185">Reference proteome</keyword>
<proteinExistence type="predicted"/>
<evidence type="ECO:0008006" key="3">
    <source>
        <dbReference type="Google" id="ProtNLM"/>
    </source>
</evidence>